<dbReference type="KEGG" id="cthd:CDO33_04285"/>
<dbReference type="Proteomes" id="UP000236151">
    <property type="component" value="Unassembled WGS sequence"/>
</dbReference>
<dbReference type="OrthoDB" id="9773199at2"/>
<dbReference type="RefSeq" id="WP_103079939.1">
    <property type="nucleotide sequence ID" value="NZ_CP021850.1"/>
</dbReference>
<evidence type="ECO:0000256" key="4">
    <source>
        <dbReference type="ARBA" id="ARBA00023136"/>
    </source>
</evidence>
<keyword evidence="3" id="KW-0479">Metal-binding</keyword>
<dbReference type="SUPFAM" id="SSF56300">
    <property type="entry name" value="Metallo-dependent phosphatases"/>
    <property type="match status" value="1"/>
</dbReference>
<evidence type="ECO:0000313" key="8">
    <source>
        <dbReference type="Proteomes" id="UP000236151"/>
    </source>
</evidence>
<comment type="caution">
    <text evidence="7">The sequence shown here is derived from an EMBL/GenBank/DDBJ whole genome shotgun (WGS) entry which is preliminary data.</text>
</comment>
<dbReference type="GO" id="GO:0046872">
    <property type="term" value="F:metal ion binding"/>
    <property type="evidence" value="ECO:0007669"/>
    <property type="project" value="UniProtKB-KW"/>
</dbReference>
<gene>
    <name evidence="7" type="ORF">CDQ84_01450</name>
</gene>
<feature type="domain" description="Calcineurin-like phosphoesterase" evidence="6">
    <location>
        <begin position="24"/>
        <end position="231"/>
    </location>
</feature>
<accession>A0A2K2FRG0</accession>
<evidence type="ECO:0000313" key="7">
    <source>
        <dbReference type="EMBL" id="PNU01359.1"/>
    </source>
</evidence>
<dbReference type="Pfam" id="PF00149">
    <property type="entry name" value="Metallophos"/>
    <property type="match status" value="1"/>
</dbReference>
<dbReference type="InterPro" id="IPR029052">
    <property type="entry name" value="Metallo-depent_PP-like"/>
</dbReference>
<dbReference type="InterPro" id="IPR004843">
    <property type="entry name" value="Calcineurin-like_PHP"/>
</dbReference>
<dbReference type="GO" id="GO:0016020">
    <property type="term" value="C:membrane"/>
    <property type="evidence" value="ECO:0007669"/>
    <property type="project" value="GOC"/>
</dbReference>
<keyword evidence="4" id="KW-0472">Membrane</keyword>
<dbReference type="PANTHER" id="PTHR34990">
    <property type="entry name" value="UDP-2,3-DIACYLGLUCOSAMINE HYDROLASE-RELATED"/>
    <property type="match status" value="1"/>
</dbReference>
<evidence type="ECO:0000256" key="2">
    <source>
        <dbReference type="ARBA" id="ARBA00022519"/>
    </source>
</evidence>
<dbReference type="PANTHER" id="PTHR34990:SF2">
    <property type="entry name" value="BLL8164 PROTEIN"/>
    <property type="match status" value="1"/>
</dbReference>
<evidence type="ECO:0000259" key="6">
    <source>
        <dbReference type="Pfam" id="PF00149"/>
    </source>
</evidence>
<keyword evidence="8" id="KW-1185">Reference proteome</keyword>
<keyword evidence="1" id="KW-1003">Cell membrane</keyword>
<keyword evidence="2" id="KW-0997">Cell inner membrane</keyword>
<dbReference type="EMBL" id="NIOJ01000002">
    <property type="protein sequence ID" value="PNU01359.1"/>
    <property type="molecule type" value="Genomic_DNA"/>
</dbReference>
<name>A0A2K2FRG0_9CLOT</name>
<protein>
    <submittedName>
        <fullName evidence="7">Serine/threonine protein phosphatase</fullName>
    </submittedName>
</protein>
<keyword evidence="5" id="KW-0464">Manganese</keyword>
<dbReference type="GO" id="GO:0008758">
    <property type="term" value="F:UDP-2,3-diacylglucosamine hydrolase activity"/>
    <property type="evidence" value="ECO:0007669"/>
    <property type="project" value="TreeGrafter"/>
</dbReference>
<dbReference type="InterPro" id="IPR043461">
    <property type="entry name" value="LpxH-like"/>
</dbReference>
<sequence length="295" mass="34631">MSTAKRLTTVYKKSKVIPFDNNSKIIFFSDCHRGNGSWADNFISNKNLFNHALNYYYDRGFTYIEVGDGDELWENRSMAEIIQSHEDTFRIMHKFHLDNRLYMIYGNHDAAKSGPKYRRSRFYRYYSYRDKEYVNLFENPEVHEGLVLKHTPTNKDILVVHGHQGDLINDRLWRLARFLVRYVWKPLETIGIKNPTSPARNHTRKGTIERNIINWIKSNQRMVIAGHTHRPMFPRDGDAPYFNAGCCVHPNFITGIEIQEGEIALISWFVATDHYGVLRVTREVVAGPEKLEKFL</sequence>
<proteinExistence type="predicted"/>
<dbReference type="Gene3D" id="3.60.21.10">
    <property type="match status" value="1"/>
</dbReference>
<evidence type="ECO:0000256" key="3">
    <source>
        <dbReference type="ARBA" id="ARBA00022723"/>
    </source>
</evidence>
<evidence type="ECO:0000256" key="1">
    <source>
        <dbReference type="ARBA" id="ARBA00022475"/>
    </source>
</evidence>
<dbReference type="GO" id="GO:0009245">
    <property type="term" value="P:lipid A biosynthetic process"/>
    <property type="evidence" value="ECO:0007669"/>
    <property type="project" value="TreeGrafter"/>
</dbReference>
<dbReference type="AlphaFoldDB" id="A0A2K2FRG0"/>
<evidence type="ECO:0000256" key="5">
    <source>
        <dbReference type="ARBA" id="ARBA00023211"/>
    </source>
</evidence>
<reference evidence="7 8" key="1">
    <citation type="submission" date="2017-06" db="EMBL/GenBank/DDBJ databases">
        <title>Investigating the central metabolism of Clostridium thermosuccinogenes.</title>
        <authorList>
            <person name="Koendjbiharie J.G."/>
            <person name="van Kranenburg R."/>
        </authorList>
    </citation>
    <scope>NUCLEOTIDE SEQUENCE [LARGE SCALE GENOMIC DNA]</scope>
    <source>
        <strain evidence="7 8">DSM 5806</strain>
    </source>
</reference>
<organism evidence="7 8">
    <name type="scientific">Clostridium thermosuccinogenes</name>
    <dbReference type="NCBI Taxonomy" id="84032"/>
    <lineage>
        <taxon>Bacteria</taxon>
        <taxon>Bacillati</taxon>
        <taxon>Bacillota</taxon>
        <taxon>Clostridia</taxon>
        <taxon>Eubacteriales</taxon>
        <taxon>Clostridiaceae</taxon>
        <taxon>Clostridium</taxon>
    </lineage>
</organism>